<name>A0ACB8ULG9_9APHY</name>
<proteinExistence type="predicted"/>
<sequence length="278" mass="31468">MLPLVRNLPSSSRSCLGAAGARRLASTSASSKELFRNYKTWKEDTGLQYKDARPQNWLGDDRPFPLNTTFKPPAPISDELKDVIYAKFMENPADNGVRQLASLYGLSIKRVDAILRLKGLEQHWKQGKQLQTGFQEGMEELLAVKKESITRLSDSLGEDTIAADSQADESGNDAARMRYQRMFWEPTPENNSPIVPELLETLREQNAIRHTASKPAQVRVLERKGRANIHFVDVGDQFVNKKAEQKRLRQAERRSVLRARRQGRNVQEETPAQIPSTA</sequence>
<evidence type="ECO:0000313" key="2">
    <source>
        <dbReference type="Proteomes" id="UP001055072"/>
    </source>
</evidence>
<dbReference type="EMBL" id="MU274900">
    <property type="protein sequence ID" value="KAI0095224.1"/>
    <property type="molecule type" value="Genomic_DNA"/>
</dbReference>
<organism evidence="1 2">
    <name type="scientific">Irpex rosettiformis</name>
    <dbReference type="NCBI Taxonomy" id="378272"/>
    <lineage>
        <taxon>Eukaryota</taxon>
        <taxon>Fungi</taxon>
        <taxon>Dikarya</taxon>
        <taxon>Basidiomycota</taxon>
        <taxon>Agaricomycotina</taxon>
        <taxon>Agaricomycetes</taxon>
        <taxon>Polyporales</taxon>
        <taxon>Irpicaceae</taxon>
        <taxon>Irpex</taxon>
    </lineage>
</organism>
<evidence type="ECO:0000313" key="1">
    <source>
        <dbReference type="EMBL" id="KAI0095224.1"/>
    </source>
</evidence>
<accession>A0ACB8ULG9</accession>
<comment type="caution">
    <text evidence="1">The sequence shown here is derived from an EMBL/GenBank/DDBJ whole genome shotgun (WGS) entry which is preliminary data.</text>
</comment>
<gene>
    <name evidence="1" type="ORF">BDY19DRAFT_916833</name>
</gene>
<feature type="non-terminal residue" evidence="1">
    <location>
        <position position="1"/>
    </location>
</feature>
<protein>
    <submittedName>
        <fullName evidence="1">Eukaryotic mitochondrial regulator protein-domain-containing protein</fullName>
    </submittedName>
</protein>
<reference evidence="1" key="1">
    <citation type="journal article" date="2021" name="Environ. Microbiol.">
        <title>Gene family expansions and transcriptome signatures uncover fungal adaptations to wood decay.</title>
        <authorList>
            <person name="Hage H."/>
            <person name="Miyauchi S."/>
            <person name="Viragh M."/>
            <person name="Drula E."/>
            <person name="Min B."/>
            <person name="Chaduli D."/>
            <person name="Navarro D."/>
            <person name="Favel A."/>
            <person name="Norest M."/>
            <person name="Lesage-Meessen L."/>
            <person name="Balint B."/>
            <person name="Merenyi Z."/>
            <person name="de Eugenio L."/>
            <person name="Morin E."/>
            <person name="Martinez A.T."/>
            <person name="Baldrian P."/>
            <person name="Stursova M."/>
            <person name="Martinez M.J."/>
            <person name="Novotny C."/>
            <person name="Magnuson J.K."/>
            <person name="Spatafora J.W."/>
            <person name="Maurice S."/>
            <person name="Pangilinan J."/>
            <person name="Andreopoulos W."/>
            <person name="LaButti K."/>
            <person name="Hundley H."/>
            <person name="Na H."/>
            <person name="Kuo A."/>
            <person name="Barry K."/>
            <person name="Lipzen A."/>
            <person name="Henrissat B."/>
            <person name="Riley R."/>
            <person name="Ahrendt S."/>
            <person name="Nagy L.G."/>
            <person name="Grigoriev I.V."/>
            <person name="Martin F."/>
            <person name="Rosso M.N."/>
        </authorList>
    </citation>
    <scope>NUCLEOTIDE SEQUENCE</scope>
    <source>
        <strain evidence="1">CBS 384.51</strain>
    </source>
</reference>
<keyword evidence="2" id="KW-1185">Reference proteome</keyword>
<dbReference type="Proteomes" id="UP001055072">
    <property type="component" value="Unassembled WGS sequence"/>
</dbReference>